<feature type="transmembrane region" description="Helical" evidence="6">
    <location>
        <begin position="268"/>
        <end position="287"/>
    </location>
</feature>
<dbReference type="PANTHER" id="PTHR23519">
    <property type="entry name" value="AUTOPHAGY-RELATED PROTEIN 22"/>
    <property type="match status" value="1"/>
</dbReference>
<accession>U7DE02</accession>
<evidence type="ECO:0000256" key="1">
    <source>
        <dbReference type="ARBA" id="ARBA00004127"/>
    </source>
</evidence>
<proteinExistence type="predicted"/>
<dbReference type="STRING" id="1313304.CALK_0307"/>
<dbReference type="Pfam" id="PF11700">
    <property type="entry name" value="ATG22"/>
    <property type="match status" value="1"/>
</dbReference>
<evidence type="ECO:0000256" key="6">
    <source>
        <dbReference type="SAM" id="Phobius"/>
    </source>
</evidence>
<feature type="transmembrane region" description="Helical" evidence="6">
    <location>
        <begin position="145"/>
        <end position="163"/>
    </location>
</feature>
<keyword evidence="2" id="KW-0813">Transport</keyword>
<dbReference type="OrthoDB" id="9768783at2"/>
<feature type="transmembrane region" description="Helical" evidence="6">
    <location>
        <begin position="52"/>
        <end position="73"/>
    </location>
</feature>
<name>U7DE02_9BACT</name>
<dbReference type="RefSeq" id="WP_022635854.1">
    <property type="nucleotide sequence ID" value="NZ_ASJR01000002.1"/>
</dbReference>
<reference evidence="7 8" key="1">
    <citation type="journal article" date="2013" name="Environ. Microbiol.">
        <title>Genome analysis of Chitinivibrio alkaliphilus gen. nov., sp. nov., a novel extremely haloalkaliphilic anaerobic chitinolytic bacterium from the candidate phylum Termite Group 3.</title>
        <authorList>
            <person name="Sorokin D.Y."/>
            <person name="Gumerov V.M."/>
            <person name="Rakitin A.L."/>
            <person name="Beletsky A.V."/>
            <person name="Damste J.S."/>
            <person name="Muyzer G."/>
            <person name="Mardanov A.V."/>
            <person name="Ravin N.V."/>
        </authorList>
    </citation>
    <scope>NUCLEOTIDE SEQUENCE [LARGE SCALE GENOMIC DNA]</scope>
    <source>
        <strain evidence="7 8">ACht1</strain>
    </source>
</reference>
<dbReference type="InterPro" id="IPR036259">
    <property type="entry name" value="MFS_trans_sf"/>
</dbReference>
<dbReference type="PANTHER" id="PTHR23519:SF1">
    <property type="entry name" value="AUTOPHAGY-RELATED PROTEIN 22"/>
    <property type="match status" value="1"/>
</dbReference>
<dbReference type="SUPFAM" id="SSF103473">
    <property type="entry name" value="MFS general substrate transporter"/>
    <property type="match status" value="1"/>
</dbReference>
<evidence type="ECO:0000256" key="2">
    <source>
        <dbReference type="ARBA" id="ARBA00022448"/>
    </source>
</evidence>
<organism evidence="7 8">
    <name type="scientific">Chitinivibrio alkaliphilus ACht1</name>
    <dbReference type="NCBI Taxonomy" id="1313304"/>
    <lineage>
        <taxon>Bacteria</taxon>
        <taxon>Pseudomonadati</taxon>
        <taxon>Fibrobacterota</taxon>
        <taxon>Chitinivibrionia</taxon>
        <taxon>Chitinivibrionales</taxon>
        <taxon>Chitinivibrionaceae</taxon>
        <taxon>Chitinivibrio</taxon>
    </lineage>
</organism>
<keyword evidence="8" id="KW-1185">Reference proteome</keyword>
<evidence type="ECO:0000256" key="5">
    <source>
        <dbReference type="ARBA" id="ARBA00023136"/>
    </source>
</evidence>
<evidence type="ECO:0000313" key="8">
    <source>
        <dbReference type="Proteomes" id="UP000017148"/>
    </source>
</evidence>
<feature type="transmembrane region" description="Helical" evidence="6">
    <location>
        <begin position="234"/>
        <end position="262"/>
    </location>
</feature>
<dbReference type="GO" id="GO:0012505">
    <property type="term" value="C:endomembrane system"/>
    <property type="evidence" value="ECO:0007669"/>
    <property type="project" value="UniProtKB-SubCell"/>
</dbReference>
<protein>
    <submittedName>
        <fullName evidence="7">Transporter, major facilitator family protein</fullName>
    </submittedName>
</protein>
<evidence type="ECO:0000256" key="4">
    <source>
        <dbReference type="ARBA" id="ARBA00022989"/>
    </source>
</evidence>
<feature type="transmembrane region" description="Helical" evidence="6">
    <location>
        <begin position="358"/>
        <end position="385"/>
    </location>
</feature>
<gene>
    <name evidence="7" type="ORF">CALK_0307</name>
</gene>
<evidence type="ECO:0000313" key="7">
    <source>
        <dbReference type="EMBL" id="ERP39141.1"/>
    </source>
</evidence>
<evidence type="ECO:0000256" key="3">
    <source>
        <dbReference type="ARBA" id="ARBA00022692"/>
    </source>
</evidence>
<dbReference type="EMBL" id="ASJR01000002">
    <property type="protein sequence ID" value="ERP39141.1"/>
    <property type="molecule type" value="Genomic_DNA"/>
</dbReference>
<feature type="transmembrane region" description="Helical" evidence="6">
    <location>
        <begin position="9"/>
        <end position="32"/>
    </location>
</feature>
<feature type="transmembrane region" description="Helical" evidence="6">
    <location>
        <begin position="299"/>
        <end position="318"/>
    </location>
</feature>
<dbReference type="InterPro" id="IPR024671">
    <property type="entry name" value="Atg22-like"/>
</dbReference>
<dbReference type="eggNOG" id="COG2270">
    <property type="taxonomic scope" value="Bacteria"/>
</dbReference>
<feature type="transmembrane region" description="Helical" evidence="6">
    <location>
        <begin position="175"/>
        <end position="198"/>
    </location>
</feature>
<feature type="transmembrane region" description="Helical" evidence="6">
    <location>
        <begin position="80"/>
        <end position="99"/>
    </location>
</feature>
<comment type="caution">
    <text evidence="7">The sequence shown here is derived from an EMBL/GenBank/DDBJ whole genome shotgun (WGS) entry which is preliminary data.</text>
</comment>
<keyword evidence="4 6" id="KW-1133">Transmembrane helix</keyword>
<feature type="transmembrane region" description="Helical" evidence="6">
    <location>
        <begin position="405"/>
        <end position="428"/>
    </location>
</feature>
<keyword evidence="3 6" id="KW-0812">Transmembrane</keyword>
<dbReference type="InterPro" id="IPR050495">
    <property type="entry name" value="ATG22/LtaA_families"/>
</dbReference>
<feature type="transmembrane region" description="Helical" evidence="6">
    <location>
        <begin position="324"/>
        <end position="346"/>
    </location>
</feature>
<dbReference type="Proteomes" id="UP000017148">
    <property type="component" value="Unassembled WGS sequence"/>
</dbReference>
<sequence length="441" mass="48309">MKITRQRAWILYGWANSAYALPVLAAFFPILFTEYWGATLSPSAAFSWLGAANSWAGFVVAVASPFAAAFASTSGRRKSYLIFWALAGIVSTAGLSLIGVNQWGASLALFVVSQVSFQLSVLFYDTLLYDVSTEQNRHLVSAKGFAYGYLGGVLLFLGNSAILRWHEQLPGIDGVYHAAKVSLICAAVWWLVFAQPLFCANFTPKVKTPPPHRFRRSLALLKDDLNILLGDRNILFFIIAYWFYINGVLTLISMSSGMALAIGVSNSAVIVALIFVQFAAFPCSLLAGRAASRGSARRVLLLLVGGYSILVASSLFFLRGTYSFFLLALGVGMLQGGTQAVSRSYFLSLIPGEKQTSFFGIYSMVGRFSMILGPAIISLITYGLTQFFQYRYEYTLIHIYYARTLPVRAGFSSIALFFLIGWLFLYSIGTCSAGIENRAEA</sequence>
<dbReference type="AlphaFoldDB" id="U7DE02"/>
<keyword evidence="5 6" id="KW-0472">Membrane</keyword>
<dbReference type="Gene3D" id="1.20.1250.20">
    <property type="entry name" value="MFS general substrate transporter like domains"/>
    <property type="match status" value="1"/>
</dbReference>
<comment type="subcellular location">
    <subcellularLocation>
        <location evidence="1">Endomembrane system</location>
        <topology evidence="1">Multi-pass membrane protein</topology>
    </subcellularLocation>
</comment>